<protein>
    <submittedName>
        <fullName evidence="1">Uncharacterized protein</fullName>
    </submittedName>
</protein>
<keyword evidence="2" id="KW-1185">Reference proteome</keyword>
<accession>A0A843U5W2</accession>
<evidence type="ECO:0000313" key="1">
    <source>
        <dbReference type="EMBL" id="MQL77397.1"/>
    </source>
</evidence>
<gene>
    <name evidence="1" type="ORF">Taro_009812</name>
</gene>
<feature type="non-terminal residue" evidence="1">
    <location>
        <position position="1"/>
    </location>
</feature>
<dbReference type="Proteomes" id="UP000652761">
    <property type="component" value="Unassembled WGS sequence"/>
</dbReference>
<dbReference type="EMBL" id="NMUH01000347">
    <property type="protein sequence ID" value="MQL77397.1"/>
    <property type="molecule type" value="Genomic_DNA"/>
</dbReference>
<organism evidence="1 2">
    <name type="scientific">Colocasia esculenta</name>
    <name type="common">Wild taro</name>
    <name type="synonym">Arum esculentum</name>
    <dbReference type="NCBI Taxonomy" id="4460"/>
    <lineage>
        <taxon>Eukaryota</taxon>
        <taxon>Viridiplantae</taxon>
        <taxon>Streptophyta</taxon>
        <taxon>Embryophyta</taxon>
        <taxon>Tracheophyta</taxon>
        <taxon>Spermatophyta</taxon>
        <taxon>Magnoliopsida</taxon>
        <taxon>Liliopsida</taxon>
        <taxon>Araceae</taxon>
        <taxon>Aroideae</taxon>
        <taxon>Colocasieae</taxon>
        <taxon>Colocasia</taxon>
    </lineage>
</organism>
<name>A0A843U5W2_COLES</name>
<sequence>ARRGTLVWPDYGGYCCVTLCSASLLRDVEIWTWVEDKTSLGAPDRLTSGSAFGS</sequence>
<evidence type="ECO:0000313" key="2">
    <source>
        <dbReference type="Proteomes" id="UP000652761"/>
    </source>
</evidence>
<dbReference type="AlphaFoldDB" id="A0A843U5W2"/>
<comment type="caution">
    <text evidence="1">The sequence shown here is derived from an EMBL/GenBank/DDBJ whole genome shotgun (WGS) entry which is preliminary data.</text>
</comment>
<reference evidence="1" key="1">
    <citation type="submission" date="2017-07" db="EMBL/GenBank/DDBJ databases">
        <title>Taro Niue Genome Assembly and Annotation.</title>
        <authorList>
            <person name="Atibalentja N."/>
            <person name="Keating K."/>
            <person name="Fields C.J."/>
        </authorList>
    </citation>
    <scope>NUCLEOTIDE SEQUENCE</scope>
    <source>
        <strain evidence="1">Niue_2</strain>
        <tissue evidence="1">Leaf</tissue>
    </source>
</reference>
<proteinExistence type="predicted"/>